<evidence type="ECO:0000313" key="8">
    <source>
        <dbReference type="EMBL" id="CAD5232340.1"/>
    </source>
</evidence>
<dbReference type="InterPro" id="IPR024041">
    <property type="entry name" value="NH4_transpt_AmtB-like_dom"/>
</dbReference>
<accession>A0A1I7RP64</accession>
<dbReference type="OrthoDB" id="534912at2759"/>
<dbReference type="InterPro" id="IPR029020">
    <property type="entry name" value="Ammonium/urea_transptr"/>
</dbReference>
<dbReference type="SUPFAM" id="SSF111352">
    <property type="entry name" value="Ammonium transporter"/>
    <property type="match status" value="1"/>
</dbReference>
<dbReference type="WBParaSite" id="BXY_0250500.1">
    <property type="protein sequence ID" value="BXY_0250500.1"/>
    <property type="gene ID" value="BXY_0250500"/>
</dbReference>
<keyword evidence="3 6" id="KW-0812">Transmembrane</keyword>
<dbReference type="Proteomes" id="UP000659654">
    <property type="component" value="Unassembled WGS sequence"/>
</dbReference>
<sequence length="466" mass="50744">MAASKFASNQFTIFVTLFTVLFLVLFGIFGRYSGETLPNGSPDFGKVSRDYPLLHDTHGFVLIGLGFLVAFLRRYGFSALAINLLLVAFVLEWGLIIRGFLSPEFSQHSAFSISLKDIAKADYTAASVLISYGAVVGKLSPIQYVILAFIETPLSIVNEFILFALLGVGDVGGSIVVHLFGAIFGIAVARVVFKPSQIQSEHQGSIYHSDIFSFVGTVFLWAFWPSFNSIFAVTAAEQQRAVVTTFLALLGSTVTTFLFSQLLNKEKRFNFKHIASATLSGGVATGAVATLVLSPLAALLVGIVAAIISVLGFNVVTPLLAHKLGVHDTRGVLSLHGLPGIVGALASVILLFLTPTEVFGETIRNIYPLHKTDSKDGRTPAEQALFQLAGLGVTILFALVTGVITGVILRLKIWRQVREKENYSDTDFFEVPEDFDFTTRVTSHIERVELTEHTERTKLTNNEFTN</sequence>
<dbReference type="Proteomes" id="UP000582659">
    <property type="component" value="Unassembled WGS sequence"/>
</dbReference>
<comment type="similarity">
    <text evidence="2">Belongs to the ammonium transporter (TC 2.A.49) family. Rh subfamily.</text>
</comment>
<feature type="transmembrane region" description="Helical" evidence="6">
    <location>
        <begin position="53"/>
        <end position="72"/>
    </location>
</feature>
<dbReference type="AlphaFoldDB" id="A0A1I7RP64"/>
<dbReference type="PANTHER" id="PTHR11730">
    <property type="entry name" value="AMMONIUM TRANSPORTER"/>
    <property type="match status" value="1"/>
</dbReference>
<keyword evidence="11" id="KW-1185">Reference proteome</keyword>
<keyword evidence="4 6" id="KW-1133">Transmembrane helix</keyword>
<feature type="transmembrane region" description="Helical" evidence="6">
    <location>
        <begin position="12"/>
        <end position="33"/>
    </location>
</feature>
<evidence type="ECO:0000256" key="5">
    <source>
        <dbReference type="ARBA" id="ARBA00023136"/>
    </source>
</evidence>
<comment type="subcellular location">
    <subcellularLocation>
        <location evidence="1">Membrane</location>
        <topology evidence="1">Multi-pass membrane protein</topology>
    </subcellularLocation>
</comment>
<dbReference type="PANTHER" id="PTHR11730:SF60">
    <property type="entry name" value="RH50, ISOFORM D"/>
    <property type="match status" value="1"/>
</dbReference>
<dbReference type="SMR" id="A0A1I7RP64"/>
<evidence type="ECO:0000313" key="10">
    <source>
        <dbReference type="Proteomes" id="UP000095284"/>
    </source>
</evidence>
<feature type="transmembrane region" description="Helical" evidence="6">
    <location>
        <begin position="333"/>
        <end position="353"/>
    </location>
</feature>
<feature type="transmembrane region" description="Helical" evidence="6">
    <location>
        <begin position="79"/>
        <end position="101"/>
    </location>
</feature>
<dbReference type="Gene3D" id="1.10.3430.10">
    <property type="entry name" value="Ammonium transporter AmtB like domains"/>
    <property type="match status" value="1"/>
</dbReference>
<dbReference type="PRINTS" id="PR00342">
    <property type="entry name" value="RHESUSRHD"/>
</dbReference>
<dbReference type="Pfam" id="PF00909">
    <property type="entry name" value="Ammonium_transp"/>
    <property type="match status" value="1"/>
</dbReference>
<feature type="transmembrane region" description="Helical" evidence="6">
    <location>
        <begin position="274"/>
        <end position="293"/>
    </location>
</feature>
<dbReference type="EMBL" id="CAJFDI010000005">
    <property type="protein sequence ID" value="CAD5232340.1"/>
    <property type="molecule type" value="Genomic_DNA"/>
</dbReference>
<evidence type="ECO:0000259" key="7">
    <source>
        <dbReference type="Pfam" id="PF00909"/>
    </source>
</evidence>
<feature type="transmembrane region" description="Helical" evidence="6">
    <location>
        <begin position="384"/>
        <end position="409"/>
    </location>
</feature>
<dbReference type="Proteomes" id="UP000095284">
    <property type="component" value="Unplaced"/>
</dbReference>
<dbReference type="GO" id="GO:0005886">
    <property type="term" value="C:plasma membrane"/>
    <property type="evidence" value="ECO:0007669"/>
    <property type="project" value="InterPro"/>
</dbReference>
<evidence type="ECO:0000256" key="1">
    <source>
        <dbReference type="ARBA" id="ARBA00004141"/>
    </source>
</evidence>
<feature type="transmembrane region" description="Helical" evidence="6">
    <location>
        <begin position="205"/>
        <end position="224"/>
    </location>
</feature>
<feature type="transmembrane region" description="Helical" evidence="6">
    <location>
        <begin position="244"/>
        <end position="262"/>
    </location>
</feature>
<feature type="transmembrane region" description="Helical" evidence="6">
    <location>
        <begin position="144"/>
        <end position="169"/>
    </location>
</feature>
<keyword evidence="5 6" id="KW-0472">Membrane</keyword>
<proteinExistence type="inferred from homology"/>
<evidence type="ECO:0000256" key="2">
    <source>
        <dbReference type="ARBA" id="ARBA00011036"/>
    </source>
</evidence>
<protein>
    <submittedName>
        <fullName evidence="8">(pine wood nematode) hypothetical protein</fullName>
    </submittedName>
    <submittedName>
        <fullName evidence="12">Ammonium_transp domain-containing protein</fullName>
    </submittedName>
</protein>
<evidence type="ECO:0000313" key="11">
    <source>
        <dbReference type="Proteomes" id="UP000659654"/>
    </source>
</evidence>
<dbReference type="GO" id="GO:0097272">
    <property type="term" value="P:ammonium homeostasis"/>
    <property type="evidence" value="ECO:0007669"/>
    <property type="project" value="TreeGrafter"/>
</dbReference>
<evidence type="ECO:0000256" key="3">
    <source>
        <dbReference type="ARBA" id="ARBA00022692"/>
    </source>
</evidence>
<feature type="transmembrane region" description="Helical" evidence="6">
    <location>
        <begin position="121"/>
        <end position="137"/>
    </location>
</feature>
<reference evidence="12" key="1">
    <citation type="submission" date="2016-11" db="UniProtKB">
        <authorList>
            <consortium name="WormBaseParasite"/>
        </authorList>
    </citation>
    <scope>IDENTIFICATION</scope>
</reference>
<dbReference type="GO" id="GO:0008519">
    <property type="term" value="F:ammonium channel activity"/>
    <property type="evidence" value="ECO:0007669"/>
    <property type="project" value="InterPro"/>
</dbReference>
<evidence type="ECO:0000313" key="12">
    <source>
        <dbReference type="WBParaSite" id="BXY_0250500.1"/>
    </source>
</evidence>
<feature type="domain" description="Ammonium transporter AmtB-like" evidence="7">
    <location>
        <begin position="48"/>
        <end position="429"/>
    </location>
</feature>
<organism evidence="10 12">
    <name type="scientific">Bursaphelenchus xylophilus</name>
    <name type="common">Pinewood nematode worm</name>
    <name type="synonym">Aphelenchoides xylophilus</name>
    <dbReference type="NCBI Taxonomy" id="6326"/>
    <lineage>
        <taxon>Eukaryota</taxon>
        <taxon>Metazoa</taxon>
        <taxon>Ecdysozoa</taxon>
        <taxon>Nematoda</taxon>
        <taxon>Chromadorea</taxon>
        <taxon>Rhabditida</taxon>
        <taxon>Tylenchina</taxon>
        <taxon>Tylenchomorpha</taxon>
        <taxon>Aphelenchoidea</taxon>
        <taxon>Aphelenchoididae</taxon>
        <taxon>Bursaphelenchus</taxon>
    </lineage>
</organism>
<dbReference type="EMBL" id="CAJFCV020000005">
    <property type="protein sequence ID" value="CAG9124605.1"/>
    <property type="molecule type" value="Genomic_DNA"/>
</dbReference>
<feature type="transmembrane region" description="Helical" evidence="6">
    <location>
        <begin position="299"/>
        <end position="321"/>
    </location>
</feature>
<evidence type="ECO:0000256" key="4">
    <source>
        <dbReference type="ARBA" id="ARBA00022989"/>
    </source>
</evidence>
<dbReference type="InterPro" id="IPR002229">
    <property type="entry name" value="RhesusRHD"/>
</dbReference>
<feature type="transmembrane region" description="Helical" evidence="6">
    <location>
        <begin position="175"/>
        <end position="193"/>
    </location>
</feature>
<reference evidence="9" key="2">
    <citation type="submission" date="2020-08" db="EMBL/GenBank/DDBJ databases">
        <authorList>
            <person name="Kikuchi T."/>
        </authorList>
    </citation>
    <scope>NUCLEOTIDE SEQUENCE</scope>
    <source>
        <strain evidence="8">Ka4C1</strain>
    </source>
</reference>
<dbReference type="eggNOG" id="KOG3796">
    <property type="taxonomic scope" value="Eukaryota"/>
</dbReference>
<gene>
    <name evidence="8" type="ORF">BXYJ_LOCUS12431</name>
</gene>
<evidence type="ECO:0000313" key="9">
    <source>
        <dbReference type="EMBL" id="CAG9124605.1"/>
    </source>
</evidence>
<evidence type="ECO:0000256" key="6">
    <source>
        <dbReference type="SAM" id="Phobius"/>
    </source>
</evidence>
<name>A0A1I7RP64_BURXY</name>